<dbReference type="PRINTS" id="PR00369">
    <property type="entry name" value="FLAVODOXIN"/>
</dbReference>
<keyword evidence="3" id="KW-0249">Electron transport</keyword>
<dbReference type="GO" id="GO:0010181">
    <property type="term" value="F:FMN binding"/>
    <property type="evidence" value="ECO:0007669"/>
    <property type="project" value="InterPro"/>
</dbReference>
<evidence type="ECO:0000256" key="1">
    <source>
        <dbReference type="ARBA" id="ARBA00022630"/>
    </source>
</evidence>
<evidence type="ECO:0000259" key="7">
    <source>
        <dbReference type="PROSITE" id="PS51384"/>
    </source>
</evidence>
<sequence>MTETHRLLIALSSVTLYVLWVAVIFFKSKTNVDSSDSKNQTLIVYASQTGTAEKIARAKAAELAENEAISLVSMASLNLAMLGNVSKALFVVSTYGEGEPPDAGTRFYHTLQRAKKSGATPLSNLSFEVIGLGSREYKQFCRFAVSLYENMSLLGATPLNSLTTLDSGKGEHLVHLNSLANDSSEQIQPWVLEHRKQLNQDNTRGLYAITLKPPPSADETGTAPTTWEAGDIIDIYPDIAHKKRPSSESLTKPLRKLVGRSYTIASAPQEDDLKLVVREVRNAKGELGYGSGFLTHKLLQNQAAYAQIRKNTNAVITDTQCPLVLIAAGSGIAGVRAQLAKRAILKESGPVWIFYGERDSELDNVLSKALSPFHNARCIHKTSIIFSKSSLDSTTASKKYVQHMIVEQADALKAFLGASSGKASNSGKCISSDASPYTDRDGQIYVCGNFEGMGKGVDAALRDVLGEEQYSTLIEKRRYHRDLY</sequence>
<keyword evidence="1" id="KW-0285">Flavoprotein</keyword>
<evidence type="ECO:0000313" key="11">
    <source>
        <dbReference type="Proteomes" id="UP001170717"/>
    </source>
</evidence>
<dbReference type="InterPro" id="IPR001709">
    <property type="entry name" value="Flavoprot_Pyr_Nucl_cyt_Rdtase"/>
</dbReference>
<dbReference type="InterPro" id="IPR001094">
    <property type="entry name" value="Flavdoxin-like"/>
</dbReference>
<keyword evidence="5" id="KW-0812">Transmembrane</keyword>
<evidence type="ECO:0000259" key="6">
    <source>
        <dbReference type="PROSITE" id="PS50902"/>
    </source>
</evidence>
<dbReference type="GO" id="GO:0003958">
    <property type="term" value="F:NADPH-hemoprotein reductase activity"/>
    <property type="evidence" value="ECO:0007669"/>
    <property type="project" value="UniProtKB-EC"/>
</dbReference>
<dbReference type="Gene3D" id="3.40.50.360">
    <property type="match status" value="1"/>
</dbReference>
<evidence type="ECO:0000313" key="10">
    <source>
        <dbReference type="Proteomes" id="UP000056750"/>
    </source>
</evidence>
<accession>A0AAW7Z7R8</accession>
<proteinExistence type="predicted"/>
<keyword evidence="5" id="KW-0472">Membrane</keyword>
<evidence type="ECO:0000256" key="5">
    <source>
        <dbReference type="SAM" id="Phobius"/>
    </source>
</evidence>
<dbReference type="PANTHER" id="PTHR19384">
    <property type="entry name" value="NITRIC OXIDE SYNTHASE-RELATED"/>
    <property type="match status" value="1"/>
</dbReference>
<dbReference type="PRINTS" id="PR00371">
    <property type="entry name" value="FPNCR"/>
</dbReference>
<dbReference type="SUPFAM" id="SSF52343">
    <property type="entry name" value="Ferredoxin reductase-like, C-terminal NADP-linked domain"/>
    <property type="match status" value="1"/>
</dbReference>
<dbReference type="Pfam" id="PF00175">
    <property type="entry name" value="NAD_binding_1"/>
    <property type="match status" value="1"/>
</dbReference>
<evidence type="ECO:0000256" key="2">
    <source>
        <dbReference type="ARBA" id="ARBA00022643"/>
    </source>
</evidence>
<dbReference type="PROSITE" id="PS50902">
    <property type="entry name" value="FLAVODOXIN_LIKE"/>
    <property type="match status" value="1"/>
</dbReference>
<dbReference type="Proteomes" id="UP000056750">
    <property type="component" value="Chromosome"/>
</dbReference>
<dbReference type="InterPro" id="IPR008254">
    <property type="entry name" value="Flavodoxin/NO_synth"/>
</dbReference>
<dbReference type="EMBL" id="CP013926">
    <property type="protein sequence ID" value="AMJ75889.1"/>
    <property type="molecule type" value="Genomic_DNA"/>
</dbReference>
<reference evidence="9" key="2">
    <citation type="submission" date="2023-07" db="EMBL/GenBank/DDBJ databases">
        <title>Genome content predicts the carbon catabolic preferences of heterotrophic bacteria.</title>
        <authorList>
            <person name="Gralka M."/>
        </authorList>
    </citation>
    <scope>NUCLEOTIDE SEQUENCE</scope>
    <source>
        <strain evidence="9">F2M12</strain>
    </source>
</reference>
<dbReference type="RefSeq" id="WP_057795676.1">
    <property type="nucleotide sequence ID" value="NZ_CP013926.1"/>
</dbReference>
<dbReference type="Gene3D" id="3.40.50.80">
    <property type="entry name" value="Nucleotide-binding domain of ferredoxin-NADP reductase (FNR) module"/>
    <property type="match status" value="1"/>
</dbReference>
<dbReference type="InterPro" id="IPR001433">
    <property type="entry name" value="OxRdtase_FAD/NAD-bd"/>
</dbReference>
<dbReference type="InterPro" id="IPR039261">
    <property type="entry name" value="FNR_nucleotide-bd"/>
</dbReference>
<evidence type="ECO:0000313" key="8">
    <source>
        <dbReference type="EMBL" id="AMJ75889.1"/>
    </source>
</evidence>
<dbReference type="AlphaFoldDB" id="A0AAW7Z7R8"/>
<feature type="transmembrane region" description="Helical" evidence="5">
    <location>
        <begin position="7"/>
        <end position="26"/>
    </location>
</feature>
<dbReference type="InterPro" id="IPR017927">
    <property type="entry name" value="FAD-bd_FR_type"/>
</dbReference>
<dbReference type="InterPro" id="IPR029039">
    <property type="entry name" value="Flavoprotein-like_sf"/>
</dbReference>
<keyword evidence="5" id="KW-1133">Transmembrane helix</keyword>
<dbReference type="KEGG" id="asq:AVL57_19110"/>
<reference evidence="8 10" key="1">
    <citation type="submission" date="2015-12" db="EMBL/GenBank/DDBJ databases">
        <title>Intraspecies pangenome expansion in the marine bacterium Alteromonas.</title>
        <authorList>
            <person name="Lopez-Perez M."/>
            <person name="Rodriguez-Valera F."/>
        </authorList>
    </citation>
    <scope>NUCLEOTIDE SEQUENCE [LARGE SCALE GENOMIC DNA]</scope>
    <source>
        <strain evidence="8 10">LMG 21861</strain>
    </source>
</reference>
<dbReference type="EC" id="1.6.2.4" evidence="4"/>
<protein>
    <recommendedName>
        <fullName evidence="4">NADPH--hemoprotein reductase</fullName>
        <ecNumber evidence="4">1.6.2.4</ecNumber>
    </recommendedName>
</protein>
<dbReference type="EMBL" id="JAUOQI010000023">
    <property type="protein sequence ID" value="MDO6579609.1"/>
    <property type="molecule type" value="Genomic_DNA"/>
</dbReference>
<gene>
    <name evidence="8" type="ORF">AVL57_19110</name>
    <name evidence="9" type="ORF">Q4527_19590</name>
</gene>
<dbReference type="PANTHER" id="PTHR19384:SF17">
    <property type="entry name" value="NADPH--CYTOCHROME P450 REDUCTASE"/>
    <property type="match status" value="1"/>
</dbReference>
<dbReference type="SUPFAM" id="SSF52218">
    <property type="entry name" value="Flavoproteins"/>
    <property type="match status" value="1"/>
</dbReference>
<keyword evidence="3" id="KW-0813">Transport</keyword>
<dbReference type="GO" id="GO:0050660">
    <property type="term" value="F:flavin adenine dinucleotide binding"/>
    <property type="evidence" value="ECO:0007669"/>
    <property type="project" value="TreeGrafter"/>
</dbReference>
<organism evidence="9 11">
    <name type="scientific">Alteromonas stellipolaris</name>
    <dbReference type="NCBI Taxonomy" id="233316"/>
    <lineage>
        <taxon>Bacteria</taxon>
        <taxon>Pseudomonadati</taxon>
        <taxon>Pseudomonadota</taxon>
        <taxon>Gammaproteobacteria</taxon>
        <taxon>Alteromonadales</taxon>
        <taxon>Alteromonadaceae</taxon>
        <taxon>Alteromonas/Salinimonas group</taxon>
        <taxon>Alteromonas</taxon>
    </lineage>
</organism>
<dbReference type="GO" id="GO:0005829">
    <property type="term" value="C:cytosol"/>
    <property type="evidence" value="ECO:0007669"/>
    <property type="project" value="TreeGrafter"/>
</dbReference>
<evidence type="ECO:0000256" key="3">
    <source>
        <dbReference type="ARBA" id="ARBA00022982"/>
    </source>
</evidence>
<evidence type="ECO:0000313" key="9">
    <source>
        <dbReference type="EMBL" id="MDO6579609.1"/>
    </source>
</evidence>
<name>A0AAW7Z7R8_9ALTE</name>
<dbReference type="Pfam" id="PF00258">
    <property type="entry name" value="Flavodoxin_1"/>
    <property type="match status" value="1"/>
</dbReference>
<dbReference type="SUPFAM" id="SSF63380">
    <property type="entry name" value="Riboflavin synthase domain-like"/>
    <property type="match status" value="1"/>
</dbReference>
<dbReference type="PROSITE" id="PS51384">
    <property type="entry name" value="FAD_FR"/>
    <property type="match status" value="1"/>
</dbReference>
<keyword evidence="2" id="KW-0288">FMN</keyword>
<keyword evidence="10" id="KW-1185">Reference proteome</keyword>
<feature type="domain" description="FAD-binding FR-type" evidence="7">
    <location>
        <begin position="185"/>
        <end position="318"/>
    </location>
</feature>
<feature type="domain" description="Flavodoxin-like" evidence="6">
    <location>
        <begin position="41"/>
        <end position="195"/>
    </location>
</feature>
<dbReference type="Proteomes" id="UP001170717">
    <property type="component" value="Unassembled WGS sequence"/>
</dbReference>
<dbReference type="InterPro" id="IPR017938">
    <property type="entry name" value="Riboflavin_synthase-like_b-brl"/>
</dbReference>
<evidence type="ECO:0000256" key="4">
    <source>
        <dbReference type="ARBA" id="ARBA00023797"/>
    </source>
</evidence>